<dbReference type="AlphaFoldDB" id="A0A820KBU8"/>
<dbReference type="Proteomes" id="UP000663844">
    <property type="component" value="Unassembled WGS sequence"/>
</dbReference>
<name>A0A820KBU8_9BILA</name>
<proteinExistence type="predicted"/>
<comment type="caution">
    <text evidence="1">The sequence shown here is derived from an EMBL/GenBank/DDBJ whole genome shotgun (WGS) entry which is preliminary data.</text>
</comment>
<evidence type="ECO:0000313" key="1">
    <source>
        <dbReference type="EMBL" id="CAF4338403.1"/>
    </source>
</evidence>
<dbReference type="EMBL" id="CAJOAZ010019633">
    <property type="protein sequence ID" value="CAF4338403.1"/>
    <property type="molecule type" value="Genomic_DNA"/>
</dbReference>
<feature type="non-terminal residue" evidence="1">
    <location>
        <position position="1"/>
    </location>
</feature>
<organism evidence="1 2">
    <name type="scientific">Adineta steineri</name>
    <dbReference type="NCBI Taxonomy" id="433720"/>
    <lineage>
        <taxon>Eukaryota</taxon>
        <taxon>Metazoa</taxon>
        <taxon>Spiralia</taxon>
        <taxon>Gnathifera</taxon>
        <taxon>Rotifera</taxon>
        <taxon>Eurotatoria</taxon>
        <taxon>Bdelloidea</taxon>
        <taxon>Adinetida</taxon>
        <taxon>Adinetidae</taxon>
        <taxon>Adineta</taxon>
    </lineage>
</organism>
<protein>
    <submittedName>
        <fullName evidence="1">Uncharacterized protein</fullName>
    </submittedName>
</protein>
<reference evidence="1" key="1">
    <citation type="submission" date="2021-02" db="EMBL/GenBank/DDBJ databases">
        <authorList>
            <person name="Nowell W R."/>
        </authorList>
    </citation>
    <scope>NUCLEOTIDE SEQUENCE</scope>
</reference>
<evidence type="ECO:0000313" key="2">
    <source>
        <dbReference type="Proteomes" id="UP000663844"/>
    </source>
</evidence>
<sequence length="215" mass="24419">MTDNGAGPLSKFFQETKKWIGLKCRYLVEKRVDDWFIGRLENGLPASLPYDAHYSIGESIDGYIIDFNLPAQQFVLTVDLKKPIKYSDELSKTSTQCTILCQLSSYALALTTDSNQLIHLPTFSDLNSFYSITSSTSYQRKQQVNITSLTPYISEEYNYIILPCQSRKSPIEIYQSNEIQSVTIVDVLPKQLNVKLNDGSRGRIHITELFDNPSP</sequence>
<accession>A0A820KBU8</accession>
<gene>
    <name evidence="1" type="ORF">OXD698_LOCUS48092</name>
</gene>